<evidence type="ECO:0000313" key="2">
    <source>
        <dbReference type="Proteomes" id="UP001378188"/>
    </source>
</evidence>
<name>A0AAW9S5K1_9HYPH</name>
<sequence length="258" mass="27071">MGAPLVTLDVAGGVATVTLDRPERHNALVPELLEDLRAAIAGAGREDVSCLVLTGRGRSFSTGGDITAFREASATSRGIADYADGIVGLLNGAILDLLAFPVPVIARVNGPATGGSVGLVLAGDIVVMSSEAFLQSYYVEVGFAPDGGWTAMLPDRIGPARAIAIQATNERIGATRALELGLAHRVVDPDGLDAATEAVTASLRGKDRASLSATRRLVWDEARRAAIAARLDAERRAFVDLVARREVETRMQAFVTQR</sequence>
<dbReference type="InterPro" id="IPR001753">
    <property type="entry name" value="Enoyl-CoA_hydra/iso"/>
</dbReference>
<dbReference type="EMBL" id="JAZHOF010000014">
    <property type="protein sequence ID" value="MEJ8574851.1"/>
    <property type="molecule type" value="Genomic_DNA"/>
</dbReference>
<dbReference type="RefSeq" id="WP_340332545.1">
    <property type="nucleotide sequence ID" value="NZ_JAZHOF010000014.1"/>
</dbReference>
<dbReference type="PANTHER" id="PTHR43459:SF1">
    <property type="entry name" value="EG:BACN32G11.4 PROTEIN"/>
    <property type="match status" value="1"/>
</dbReference>
<dbReference type="CDD" id="cd06558">
    <property type="entry name" value="crotonase-like"/>
    <property type="match status" value="1"/>
</dbReference>
<gene>
    <name evidence="1" type="ORF">V3328_25475</name>
</gene>
<dbReference type="SUPFAM" id="SSF52096">
    <property type="entry name" value="ClpP/crotonase"/>
    <property type="match status" value="1"/>
</dbReference>
<dbReference type="Proteomes" id="UP001378188">
    <property type="component" value="Unassembled WGS sequence"/>
</dbReference>
<proteinExistence type="predicted"/>
<protein>
    <submittedName>
        <fullName evidence="1">Enoyl-CoA hydratase/isomerase family protein</fullName>
    </submittedName>
</protein>
<dbReference type="PANTHER" id="PTHR43459">
    <property type="entry name" value="ENOYL-COA HYDRATASE"/>
    <property type="match status" value="1"/>
</dbReference>
<dbReference type="GO" id="GO:0003824">
    <property type="term" value="F:catalytic activity"/>
    <property type="evidence" value="ECO:0007669"/>
    <property type="project" value="UniProtKB-ARBA"/>
</dbReference>
<accession>A0AAW9S5K1</accession>
<dbReference type="InterPro" id="IPR029045">
    <property type="entry name" value="ClpP/crotonase-like_dom_sf"/>
</dbReference>
<reference evidence="1 2" key="1">
    <citation type="submission" date="2024-02" db="EMBL/GenBank/DDBJ databases">
        <title>Genome analysis and characterization of Microbaculum marinisediminis sp. nov., isolated from marine sediment.</title>
        <authorList>
            <person name="Du Z.-J."/>
            <person name="Ye Y.-Q."/>
            <person name="Zhang Z.-R."/>
            <person name="Yuan S.-M."/>
            <person name="Zhang X.-Y."/>
        </authorList>
    </citation>
    <scope>NUCLEOTIDE SEQUENCE [LARGE SCALE GENOMIC DNA]</scope>
    <source>
        <strain evidence="1 2">SDUM1044001</strain>
    </source>
</reference>
<dbReference type="Pfam" id="PF00378">
    <property type="entry name" value="ECH_1"/>
    <property type="match status" value="1"/>
</dbReference>
<organism evidence="1 2">
    <name type="scientific">Microbaculum marinum</name>
    <dbReference type="NCBI Taxonomy" id="1764581"/>
    <lineage>
        <taxon>Bacteria</taxon>
        <taxon>Pseudomonadati</taxon>
        <taxon>Pseudomonadota</taxon>
        <taxon>Alphaproteobacteria</taxon>
        <taxon>Hyphomicrobiales</taxon>
        <taxon>Tepidamorphaceae</taxon>
        <taxon>Microbaculum</taxon>
    </lineage>
</organism>
<evidence type="ECO:0000313" key="1">
    <source>
        <dbReference type="EMBL" id="MEJ8574851.1"/>
    </source>
</evidence>
<dbReference type="Gene3D" id="3.90.226.10">
    <property type="entry name" value="2-enoyl-CoA Hydratase, Chain A, domain 1"/>
    <property type="match status" value="1"/>
</dbReference>
<dbReference type="AlphaFoldDB" id="A0AAW9S5K1"/>
<comment type="caution">
    <text evidence="1">The sequence shown here is derived from an EMBL/GenBank/DDBJ whole genome shotgun (WGS) entry which is preliminary data.</text>
</comment>
<keyword evidence="2" id="KW-1185">Reference proteome</keyword>